<protein>
    <submittedName>
        <fullName evidence="1">Uncharacterized protein</fullName>
    </submittedName>
</protein>
<evidence type="ECO:0000313" key="2">
    <source>
        <dbReference type="Proteomes" id="UP000612362"/>
    </source>
</evidence>
<proteinExistence type="predicted"/>
<organism evidence="1 2">
    <name type="scientific">Ktedonospora formicarum</name>
    <dbReference type="NCBI Taxonomy" id="2778364"/>
    <lineage>
        <taxon>Bacteria</taxon>
        <taxon>Bacillati</taxon>
        <taxon>Chloroflexota</taxon>
        <taxon>Ktedonobacteria</taxon>
        <taxon>Ktedonobacterales</taxon>
        <taxon>Ktedonobacteraceae</taxon>
        <taxon>Ktedonospora</taxon>
    </lineage>
</organism>
<dbReference type="Proteomes" id="UP000612362">
    <property type="component" value="Unassembled WGS sequence"/>
</dbReference>
<evidence type="ECO:0000313" key="1">
    <source>
        <dbReference type="EMBL" id="GHO45491.1"/>
    </source>
</evidence>
<accession>A0A8J3MT40</accession>
<comment type="caution">
    <text evidence="1">The sequence shown here is derived from an EMBL/GenBank/DDBJ whole genome shotgun (WGS) entry which is preliminary data.</text>
</comment>
<dbReference type="EMBL" id="BNJF01000001">
    <property type="protein sequence ID" value="GHO45491.1"/>
    <property type="molecule type" value="Genomic_DNA"/>
</dbReference>
<gene>
    <name evidence="1" type="ORF">KSX_36540</name>
</gene>
<reference evidence="1" key="1">
    <citation type="submission" date="2020-10" db="EMBL/GenBank/DDBJ databases">
        <title>Taxonomic study of unclassified bacteria belonging to the class Ktedonobacteria.</title>
        <authorList>
            <person name="Yabe S."/>
            <person name="Wang C.M."/>
            <person name="Zheng Y."/>
            <person name="Sakai Y."/>
            <person name="Cavaletti L."/>
            <person name="Monciardini P."/>
            <person name="Donadio S."/>
        </authorList>
    </citation>
    <scope>NUCLEOTIDE SEQUENCE</scope>
    <source>
        <strain evidence="1">SOSP1-1</strain>
    </source>
</reference>
<sequence>MEGTYLMVIITVYSYKNMDLLIYITNMLYLQNLVSEPNTYIHLKPFSLPFAPTPRVSI</sequence>
<keyword evidence="2" id="KW-1185">Reference proteome</keyword>
<dbReference type="AlphaFoldDB" id="A0A8J3MT40"/>
<name>A0A8J3MT40_9CHLR</name>